<sequence>MGFTLALGSAAFADQCAYITKQQAIAAVSRLEKGQTMYKLCEPCGDKVPQAVKINSVSAGTVGYENFWGVYVNEQNIDLAYTYVDTTSNKDRKVNLATLARCPAQDVSRFIFLSKRR</sequence>
<comment type="caution">
    <text evidence="1">The sequence shown here is derived from an EMBL/GenBank/DDBJ whole genome shotgun (WGS) entry which is preliminary data.</text>
</comment>
<reference evidence="1 2" key="1">
    <citation type="submission" date="2015-02" db="EMBL/GenBank/DDBJ databases">
        <title>Draft genome of a novel marine cyanobacterium (Chroococcales) isolated from South Atlantic Ocean.</title>
        <authorList>
            <person name="Rigonato J."/>
            <person name="Alvarenga D.O."/>
            <person name="Branco L.H."/>
            <person name="Varani A.M."/>
            <person name="Brandini F.P."/>
            <person name="Fiore M.F."/>
        </authorList>
    </citation>
    <scope>NUCLEOTIDE SEQUENCE [LARGE SCALE GENOMIC DNA]</scope>
    <source>
        <strain evidence="1 2">CENA595</strain>
    </source>
</reference>
<dbReference type="Proteomes" id="UP000032452">
    <property type="component" value="Unassembled WGS sequence"/>
</dbReference>
<dbReference type="PATRIC" id="fig|1618023.3.peg.3866"/>
<gene>
    <name evidence="1" type="ORF">UH38_10490</name>
</gene>
<dbReference type="AlphaFoldDB" id="A0A0D8ZSZ1"/>
<protein>
    <submittedName>
        <fullName evidence="1">Uncharacterized protein</fullName>
    </submittedName>
</protein>
<organism evidence="1 2">
    <name type="scientific">Aliterella atlantica CENA595</name>
    <dbReference type="NCBI Taxonomy" id="1618023"/>
    <lineage>
        <taxon>Bacteria</taxon>
        <taxon>Bacillati</taxon>
        <taxon>Cyanobacteriota</taxon>
        <taxon>Cyanophyceae</taxon>
        <taxon>Chroococcidiopsidales</taxon>
        <taxon>Aliterellaceae</taxon>
        <taxon>Aliterella</taxon>
    </lineage>
</organism>
<proteinExistence type="predicted"/>
<dbReference type="EMBL" id="JYON01000009">
    <property type="protein sequence ID" value="KJH71878.1"/>
    <property type="molecule type" value="Genomic_DNA"/>
</dbReference>
<accession>A0A0D8ZSZ1</accession>
<keyword evidence="2" id="KW-1185">Reference proteome</keyword>
<name>A0A0D8ZSZ1_9CYAN</name>
<evidence type="ECO:0000313" key="1">
    <source>
        <dbReference type="EMBL" id="KJH71878.1"/>
    </source>
</evidence>
<evidence type="ECO:0000313" key="2">
    <source>
        <dbReference type="Proteomes" id="UP000032452"/>
    </source>
</evidence>